<comment type="caution">
    <text evidence="1">The sequence shown here is derived from an EMBL/GenBank/DDBJ whole genome shotgun (WGS) entry which is preliminary data.</text>
</comment>
<dbReference type="Proteomes" id="UP000238823">
    <property type="component" value="Unassembled WGS sequence"/>
</dbReference>
<accession>A0A2S9YJ57</accession>
<proteinExistence type="predicted"/>
<name>A0A2S9YJ57_9BACT</name>
<evidence type="ECO:0000313" key="2">
    <source>
        <dbReference type="Proteomes" id="UP000238823"/>
    </source>
</evidence>
<protein>
    <submittedName>
        <fullName evidence="1">Uncharacterized protein</fullName>
    </submittedName>
</protein>
<evidence type="ECO:0000313" key="1">
    <source>
        <dbReference type="EMBL" id="PRQ05101.1"/>
    </source>
</evidence>
<organism evidence="1 2">
    <name type="scientific">Enhygromyxa salina</name>
    <dbReference type="NCBI Taxonomy" id="215803"/>
    <lineage>
        <taxon>Bacteria</taxon>
        <taxon>Pseudomonadati</taxon>
        <taxon>Myxococcota</taxon>
        <taxon>Polyangia</taxon>
        <taxon>Nannocystales</taxon>
        <taxon>Nannocystaceae</taxon>
        <taxon>Enhygromyxa</taxon>
    </lineage>
</organism>
<dbReference type="AlphaFoldDB" id="A0A2S9YJ57"/>
<reference evidence="1 2" key="1">
    <citation type="submission" date="2018-03" db="EMBL/GenBank/DDBJ databases">
        <title>Draft Genome Sequences of the Obligatory Marine Myxobacteria Enhygromyxa salina SWB007.</title>
        <authorList>
            <person name="Poehlein A."/>
            <person name="Moghaddam J.A."/>
            <person name="Harms H."/>
            <person name="Alanjari M."/>
            <person name="Koenig G.M."/>
            <person name="Daniel R."/>
            <person name="Schaeberle T.F."/>
        </authorList>
    </citation>
    <scope>NUCLEOTIDE SEQUENCE [LARGE SCALE GENOMIC DNA]</scope>
    <source>
        <strain evidence="1 2">SWB007</strain>
    </source>
</reference>
<dbReference type="RefSeq" id="WP_280524031.1">
    <property type="nucleotide sequence ID" value="NZ_PVNL01000097.1"/>
</dbReference>
<gene>
    <name evidence="1" type="ORF">ENSA7_47300</name>
</gene>
<dbReference type="EMBL" id="PVNL01000097">
    <property type="protein sequence ID" value="PRQ05101.1"/>
    <property type="molecule type" value="Genomic_DNA"/>
</dbReference>
<sequence length="44" mass="4588">MPARPLEGDFQYCLEACELSPDSLALLEASLTCAAVNCGEVCGP</sequence>